<evidence type="ECO:0000313" key="1">
    <source>
        <dbReference type="EMBL" id="SDL45320.1"/>
    </source>
</evidence>
<evidence type="ECO:0008006" key="3">
    <source>
        <dbReference type="Google" id="ProtNLM"/>
    </source>
</evidence>
<proteinExistence type="predicted"/>
<accession>A0A1G9K612</accession>
<evidence type="ECO:0000313" key="2">
    <source>
        <dbReference type="Proteomes" id="UP000183200"/>
    </source>
</evidence>
<dbReference type="RefSeq" id="WP_074604514.1">
    <property type="nucleotide sequence ID" value="NZ_FNGY01000001.1"/>
</dbReference>
<dbReference type="EMBL" id="FNGY01000001">
    <property type="protein sequence ID" value="SDL45320.1"/>
    <property type="molecule type" value="Genomic_DNA"/>
</dbReference>
<organism evidence="1 2">
    <name type="scientific">Pedobacter steynii</name>
    <dbReference type="NCBI Taxonomy" id="430522"/>
    <lineage>
        <taxon>Bacteria</taxon>
        <taxon>Pseudomonadati</taxon>
        <taxon>Bacteroidota</taxon>
        <taxon>Sphingobacteriia</taxon>
        <taxon>Sphingobacteriales</taxon>
        <taxon>Sphingobacteriaceae</taxon>
        <taxon>Pedobacter</taxon>
    </lineage>
</organism>
<name>A0A1G9K612_9SPHI</name>
<dbReference type="AlphaFoldDB" id="A0A1G9K612"/>
<gene>
    <name evidence="1" type="ORF">SAMN05421820_101484</name>
</gene>
<sequence length="104" mass="12180">MSTSSLEPQCENCGKPLFGRTDKKFCNDNCRNHFNRIKGNQKKYKDPTPNSEIFQIIKRNHEILSAYKKLKLAEGTIQFVERDDLIRKGYHFKFFTSIYVDAKG</sequence>
<dbReference type="Proteomes" id="UP000183200">
    <property type="component" value="Unassembled WGS sequence"/>
</dbReference>
<reference evidence="2" key="1">
    <citation type="submission" date="2016-10" db="EMBL/GenBank/DDBJ databases">
        <authorList>
            <person name="Varghese N."/>
            <person name="Submissions S."/>
        </authorList>
    </citation>
    <scope>NUCLEOTIDE SEQUENCE [LARGE SCALE GENOMIC DNA]</scope>
    <source>
        <strain evidence="2">DSM 19110</strain>
    </source>
</reference>
<keyword evidence="2" id="KW-1185">Reference proteome</keyword>
<dbReference type="OrthoDB" id="5187906at2"/>
<protein>
    <recommendedName>
        <fullName evidence="3">DUF2116 family Zn-ribbon domain-containing protein</fullName>
    </recommendedName>
</protein>